<evidence type="ECO:0000256" key="1">
    <source>
        <dbReference type="ARBA" id="ARBA00022729"/>
    </source>
</evidence>
<feature type="transmembrane region" description="Helical" evidence="3">
    <location>
        <begin position="120"/>
        <end position="139"/>
    </location>
</feature>
<dbReference type="InterPro" id="IPR036280">
    <property type="entry name" value="Multihaem_cyt_sf"/>
</dbReference>
<dbReference type="SUPFAM" id="SSF48695">
    <property type="entry name" value="Multiheme cytochromes"/>
    <property type="match status" value="3"/>
</dbReference>
<accession>A0A4R6YS34</accession>
<dbReference type="Pfam" id="PF08309">
    <property type="entry name" value="LVIVD"/>
    <property type="match status" value="3"/>
</dbReference>
<feature type="region of interest" description="Disordered" evidence="2">
    <location>
        <begin position="422"/>
        <end position="441"/>
    </location>
</feature>
<feature type="region of interest" description="Disordered" evidence="2">
    <location>
        <begin position="213"/>
        <end position="241"/>
    </location>
</feature>
<keyword evidence="5" id="KW-1185">Reference proteome</keyword>
<reference evidence="4 5" key="1">
    <citation type="submission" date="2019-03" db="EMBL/GenBank/DDBJ databases">
        <title>Genomic Encyclopedia of Type Strains, Phase IV (KMG-IV): sequencing the most valuable type-strain genomes for metagenomic binning, comparative biology and taxonomic classification.</title>
        <authorList>
            <person name="Goeker M."/>
        </authorList>
    </citation>
    <scope>NUCLEOTIDE SEQUENCE [LARGE SCALE GENOMIC DNA]</scope>
    <source>
        <strain evidence="4 5">DSM 21667</strain>
    </source>
</reference>
<protein>
    <submittedName>
        <fullName evidence="4">Uncharacterized protein</fullName>
    </submittedName>
</protein>
<dbReference type="EMBL" id="SNZH01000012">
    <property type="protein sequence ID" value="TDR40884.1"/>
    <property type="molecule type" value="Genomic_DNA"/>
</dbReference>
<dbReference type="GO" id="GO:0016491">
    <property type="term" value="F:oxidoreductase activity"/>
    <property type="evidence" value="ECO:0007669"/>
    <property type="project" value="TreeGrafter"/>
</dbReference>
<gene>
    <name evidence="4" type="ORF">DFR29_112198</name>
</gene>
<feature type="region of interest" description="Disordered" evidence="2">
    <location>
        <begin position="39"/>
        <end position="102"/>
    </location>
</feature>
<keyword evidence="3" id="KW-1133">Transmembrane helix</keyword>
<feature type="region of interest" description="Disordered" evidence="2">
    <location>
        <begin position="1377"/>
        <end position="1404"/>
    </location>
</feature>
<evidence type="ECO:0000256" key="3">
    <source>
        <dbReference type="SAM" id="Phobius"/>
    </source>
</evidence>
<comment type="caution">
    <text evidence="4">The sequence shown here is derived from an EMBL/GenBank/DDBJ whole genome shotgun (WGS) entry which is preliminary data.</text>
</comment>
<dbReference type="PANTHER" id="PTHR35038">
    <property type="entry name" value="DISSIMILATORY SULFITE REDUCTASE SIRA"/>
    <property type="match status" value="1"/>
</dbReference>
<evidence type="ECO:0000313" key="4">
    <source>
        <dbReference type="EMBL" id="TDR40884.1"/>
    </source>
</evidence>
<organism evidence="4 5">
    <name type="scientific">Tahibacter aquaticus</name>
    <dbReference type="NCBI Taxonomy" id="520092"/>
    <lineage>
        <taxon>Bacteria</taxon>
        <taxon>Pseudomonadati</taxon>
        <taxon>Pseudomonadota</taxon>
        <taxon>Gammaproteobacteria</taxon>
        <taxon>Lysobacterales</taxon>
        <taxon>Rhodanobacteraceae</taxon>
        <taxon>Tahibacter</taxon>
    </lineage>
</organism>
<sequence>MGKLVGTGCEEGAEKGVVDMATGAPFGAMGSVDVAASVPTGGQVQGGDAATSKPCGDPAQRPLTQPSPPACAAGEGFEPDALDRRSPLPQAPRGGEGCVRGQAFPPSPARGFARPAIRSVYFGVAALLLCAFVASLFTITPASASGEAKKVERTYTTAPPAPAFQTWAQADAKSAGCVSCHTASDRKTMHASEAVVLGCTDCHGGDATVFGNAPPANPGETRGDKHADIGHAASAGGGKSAGTAPRNYSAGYIAAMDKAHILPQYPDRWPNSANPPRSYTHLIQEAPEFARFINPGDLRIARESCGACHLPLIQQAEKSLMANAAMFWGAAAYNNGILPYKHSILGEAYTRDGKPSSVDNGIPNDAAMDAAGILPKISPMPAWETVPPADVFRVFERGGRNIGNLFPEIGVPSETGAIQRLEEPGRPDLKQSNRGPGTGSRVAIPVLNIHKTRLNDPFTWFLGTNDNPGDFRSSGCSACHVVYANDRDPRHSAIHAKYGNMGMSAQIDPTIPKGESGHPIKHEFTRQIPTSQCMICHMHQPNMFINSMLGYTMWDYESDAPFMWPEKQHYPDDEEIFKTLDRNPEEAAIRGKWRDVDFLKDVSLLNPQLKDTQFADYHGHGWNFRGIYARDRKGNLLDDKQQKIDDTDPQKWKKAVHMSSIHVDVGMQCVDCHFGQDNHGNGYLKAEVAGAVEIQCQDCHGTSDRLPTLKTSGPAAPKNGRDLLLIRNPDGKKRFEWVGDALIQRSAVTPGLEWTMSLGKDVSNPLSPNYNEKATRAHTMSRNTATQAFGADVPLDQRAHGEDKMLCYTCHTSWTTSCGGCHLPIQANAQTERHKYEGGFTRNFATYNPQVARDDMFFLGIHGGIKDHKVAPVRSSSALILSSTNINRERIYIQQPPVSAAGYSSQAFAPHYPHTERKTETKTCTDCHLSKDNDNNAILAQTLLLGTRFVDFVGFNAWVGGDGEIAAVRVTEWDEPQAVIGSYLQRYAYPDWFANHQKAGQRLQESYEHNAGTASCLQLRGEYLYVAEGKAGMRVYDVASIANKGFSQRIITAPSSAAGQDTRIASKNATCVMLATTQPVSFARNEKAREIAANQEQAMHPLYRYAFITDSEEGLIVTDIDTLADGEFRNNYLVRAATWNDGGVLNGAKHLAIAGTTFYVTADAGVVVLDMTDPLKPRHITTVPMANARAVQVQFRYAFVTAADGLHVIDITKPAEAREITSAFLRLSDARKLHLARTYAYIANGAEGLAIVDITKPEQPRLYEMFNAGGKLNDANDVIVGTTNASLFAYVADGKNGVKVIQLTSPESQPKFYGFSPDPKPQLIAWRETAKAALSLSRGLERDRGVDESGNQIAIFGRIGSRPFNLQEMQKLYLDADGKPWGVSDVPPAPQAQGQKRANSPPRP</sequence>
<keyword evidence="3" id="KW-0472">Membrane</keyword>
<proteinExistence type="predicted"/>
<dbReference type="InterPro" id="IPR013211">
    <property type="entry name" value="LVIVD"/>
</dbReference>
<keyword evidence="3" id="KW-0812">Transmembrane</keyword>
<keyword evidence="1" id="KW-0732">Signal</keyword>
<feature type="compositionally biased region" description="Basic and acidic residues" evidence="2">
    <location>
        <begin position="422"/>
        <end position="431"/>
    </location>
</feature>
<dbReference type="Proteomes" id="UP000295293">
    <property type="component" value="Unassembled WGS sequence"/>
</dbReference>
<dbReference type="Gene3D" id="3.90.10.10">
    <property type="entry name" value="Cytochrome C3"/>
    <property type="match status" value="1"/>
</dbReference>
<evidence type="ECO:0000256" key="2">
    <source>
        <dbReference type="SAM" id="MobiDB-lite"/>
    </source>
</evidence>
<name>A0A4R6YS34_9GAMM</name>
<dbReference type="PANTHER" id="PTHR35038:SF8">
    <property type="entry name" value="C-TYPE POLYHEME CYTOCHROME OMCC"/>
    <property type="match status" value="1"/>
</dbReference>
<evidence type="ECO:0000313" key="5">
    <source>
        <dbReference type="Proteomes" id="UP000295293"/>
    </source>
</evidence>
<dbReference type="InterPro" id="IPR051829">
    <property type="entry name" value="Multiheme_Cytochr_ET"/>
</dbReference>